<dbReference type="Proteomes" id="UP000270021">
    <property type="component" value="Chromosome"/>
</dbReference>
<feature type="transmembrane region" description="Helical" evidence="2">
    <location>
        <begin position="51"/>
        <end position="69"/>
    </location>
</feature>
<keyword evidence="2" id="KW-0812">Transmembrane</keyword>
<dbReference type="AlphaFoldDB" id="A0A3Q8WTJ9"/>
<protein>
    <submittedName>
        <fullName evidence="3">DUF3040 domain-containing protein</fullName>
    </submittedName>
</protein>
<name>A0A3Q8WTJ9_9ACTO</name>
<dbReference type="OrthoDB" id="5244024at2"/>
<dbReference type="EMBL" id="CP034438">
    <property type="protein sequence ID" value="AZN28939.1"/>
    <property type="molecule type" value="Genomic_DNA"/>
</dbReference>
<keyword evidence="2" id="KW-1133">Transmembrane helix</keyword>
<dbReference type="KEGG" id="fsl:EJO69_00465"/>
<keyword evidence="2" id="KW-0472">Membrane</keyword>
<feature type="region of interest" description="Disordered" evidence="1">
    <location>
        <begin position="101"/>
        <end position="133"/>
    </location>
</feature>
<evidence type="ECO:0000256" key="2">
    <source>
        <dbReference type="SAM" id="Phobius"/>
    </source>
</evidence>
<evidence type="ECO:0000256" key="1">
    <source>
        <dbReference type="SAM" id="MobiDB-lite"/>
    </source>
</evidence>
<proteinExistence type="predicted"/>
<evidence type="ECO:0000313" key="3">
    <source>
        <dbReference type="EMBL" id="AZN28939.1"/>
    </source>
</evidence>
<dbReference type="Pfam" id="PF11239">
    <property type="entry name" value="DUF3040"/>
    <property type="match status" value="1"/>
</dbReference>
<organism evidence="3 4">
    <name type="scientific">Flaviflexus salsibiostraticola</name>
    <dbReference type="NCBI Taxonomy" id="1282737"/>
    <lineage>
        <taxon>Bacteria</taxon>
        <taxon>Bacillati</taxon>
        <taxon>Actinomycetota</taxon>
        <taxon>Actinomycetes</taxon>
        <taxon>Actinomycetales</taxon>
        <taxon>Actinomycetaceae</taxon>
        <taxon>Flaviflexus</taxon>
    </lineage>
</organism>
<evidence type="ECO:0000313" key="4">
    <source>
        <dbReference type="Proteomes" id="UP000270021"/>
    </source>
</evidence>
<feature type="transmembrane region" description="Helical" evidence="2">
    <location>
        <begin position="75"/>
        <end position="92"/>
    </location>
</feature>
<gene>
    <name evidence="3" type="ORF">EJO69_00465</name>
</gene>
<dbReference type="InterPro" id="IPR021401">
    <property type="entry name" value="DUF3040"/>
</dbReference>
<accession>A0A3Q8WTJ9</accession>
<keyword evidence="4" id="KW-1185">Reference proteome</keyword>
<feature type="compositionally biased region" description="Basic and acidic residues" evidence="1">
    <location>
        <begin position="119"/>
        <end position="133"/>
    </location>
</feature>
<reference evidence="3 4" key="1">
    <citation type="submission" date="2018-12" db="EMBL/GenBank/DDBJ databases">
        <title>Complete genome sequence of Flaviflexus salsibiostraticola KCTC 33148.</title>
        <authorList>
            <person name="Bae J.-W."/>
        </authorList>
    </citation>
    <scope>NUCLEOTIDE SEQUENCE [LARGE SCALE GENOMIC DNA]</scope>
    <source>
        <strain evidence="3 4">KCTC 33148</strain>
    </source>
</reference>
<sequence>MMGRYDTREVAMALSEYEQKMLEQLEAQLRDEDPKLAESFQPARQVSLKRLVLGVFIIVAGLGVLVAAVAFSLSWLGIIGFVVMLGGAMYTFSGPIGSISANSGSTQPSGDPKASFMSRQEEMWNRRREQDGR</sequence>